<dbReference type="PANTHER" id="PTHR30118:SF15">
    <property type="entry name" value="TRANSCRIPTIONAL REGULATORY PROTEIN"/>
    <property type="match status" value="1"/>
</dbReference>
<name>A0ABV9LW98_9ALTE</name>
<dbReference type="PANTHER" id="PTHR30118">
    <property type="entry name" value="HTH-TYPE TRANSCRIPTIONAL REGULATOR LEUO-RELATED"/>
    <property type="match status" value="1"/>
</dbReference>
<evidence type="ECO:0000256" key="2">
    <source>
        <dbReference type="ARBA" id="ARBA00023015"/>
    </source>
</evidence>
<accession>A0ABV9LW98</accession>
<dbReference type="InterPro" id="IPR050389">
    <property type="entry name" value="LysR-type_TF"/>
</dbReference>
<dbReference type="InterPro" id="IPR000847">
    <property type="entry name" value="LysR_HTH_N"/>
</dbReference>
<organism evidence="6 7">
    <name type="scientific">Glaciecola siphonariae</name>
    <dbReference type="NCBI Taxonomy" id="521012"/>
    <lineage>
        <taxon>Bacteria</taxon>
        <taxon>Pseudomonadati</taxon>
        <taxon>Pseudomonadota</taxon>
        <taxon>Gammaproteobacteria</taxon>
        <taxon>Alteromonadales</taxon>
        <taxon>Alteromonadaceae</taxon>
        <taxon>Glaciecola</taxon>
    </lineage>
</organism>
<dbReference type="SUPFAM" id="SSF53850">
    <property type="entry name" value="Periplasmic binding protein-like II"/>
    <property type="match status" value="1"/>
</dbReference>
<dbReference type="Gene3D" id="1.10.10.10">
    <property type="entry name" value="Winged helix-like DNA-binding domain superfamily/Winged helix DNA-binding domain"/>
    <property type="match status" value="1"/>
</dbReference>
<dbReference type="Proteomes" id="UP001595897">
    <property type="component" value="Unassembled WGS sequence"/>
</dbReference>
<dbReference type="InterPro" id="IPR036388">
    <property type="entry name" value="WH-like_DNA-bd_sf"/>
</dbReference>
<comment type="similarity">
    <text evidence="1">Belongs to the LysR transcriptional regulatory family.</text>
</comment>
<dbReference type="Pfam" id="PF03466">
    <property type="entry name" value="LysR_substrate"/>
    <property type="match status" value="1"/>
</dbReference>
<dbReference type="PRINTS" id="PR00039">
    <property type="entry name" value="HTHLYSR"/>
</dbReference>
<dbReference type="CDD" id="cd08417">
    <property type="entry name" value="PBP2_Nitroaromatics_like"/>
    <property type="match status" value="1"/>
</dbReference>
<evidence type="ECO:0000313" key="6">
    <source>
        <dbReference type="EMBL" id="MFC4699723.1"/>
    </source>
</evidence>
<keyword evidence="4" id="KW-0804">Transcription</keyword>
<dbReference type="RefSeq" id="WP_382406512.1">
    <property type="nucleotide sequence ID" value="NZ_JBHSGU010000002.1"/>
</dbReference>
<evidence type="ECO:0000259" key="5">
    <source>
        <dbReference type="PROSITE" id="PS50931"/>
    </source>
</evidence>
<dbReference type="InterPro" id="IPR005119">
    <property type="entry name" value="LysR_subst-bd"/>
</dbReference>
<evidence type="ECO:0000256" key="3">
    <source>
        <dbReference type="ARBA" id="ARBA00023125"/>
    </source>
</evidence>
<proteinExistence type="inferred from homology"/>
<dbReference type="SUPFAM" id="SSF46785">
    <property type="entry name" value="Winged helix' DNA-binding domain"/>
    <property type="match status" value="1"/>
</dbReference>
<evidence type="ECO:0000313" key="7">
    <source>
        <dbReference type="Proteomes" id="UP001595897"/>
    </source>
</evidence>
<keyword evidence="7" id="KW-1185">Reference proteome</keyword>
<protein>
    <submittedName>
        <fullName evidence="6">LysR family transcriptional regulator</fullName>
    </submittedName>
</protein>
<comment type="caution">
    <text evidence="6">The sequence shown here is derived from an EMBL/GenBank/DDBJ whole genome shotgun (WGS) entry which is preliminary data.</text>
</comment>
<reference evidence="7" key="1">
    <citation type="journal article" date="2019" name="Int. J. Syst. Evol. Microbiol.">
        <title>The Global Catalogue of Microorganisms (GCM) 10K type strain sequencing project: providing services to taxonomists for standard genome sequencing and annotation.</title>
        <authorList>
            <consortium name="The Broad Institute Genomics Platform"/>
            <consortium name="The Broad Institute Genome Sequencing Center for Infectious Disease"/>
            <person name="Wu L."/>
            <person name="Ma J."/>
        </authorList>
    </citation>
    <scope>NUCLEOTIDE SEQUENCE [LARGE SCALE GENOMIC DNA]</scope>
    <source>
        <strain evidence="7">KACC 12507</strain>
    </source>
</reference>
<keyword evidence="3" id="KW-0238">DNA-binding</keyword>
<keyword evidence="2" id="KW-0805">Transcription regulation</keyword>
<dbReference type="Gene3D" id="3.40.190.10">
    <property type="entry name" value="Periplasmic binding protein-like II"/>
    <property type="match status" value="2"/>
</dbReference>
<dbReference type="InterPro" id="IPR037402">
    <property type="entry name" value="YidZ_PBP2"/>
</dbReference>
<evidence type="ECO:0000256" key="1">
    <source>
        <dbReference type="ARBA" id="ARBA00009437"/>
    </source>
</evidence>
<dbReference type="InterPro" id="IPR036390">
    <property type="entry name" value="WH_DNA-bd_sf"/>
</dbReference>
<evidence type="ECO:0000256" key="4">
    <source>
        <dbReference type="ARBA" id="ARBA00023163"/>
    </source>
</evidence>
<dbReference type="PROSITE" id="PS50931">
    <property type="entry name" value="HTH_LYSR"/>
    <property type="match status" value="1"/>
</dbReference>
<dbReference type="Pfam" id="PF00126">
    <property type="entry name" value="HTH_1"/>
    <property type="match status" value="1"/>
</dbReference>
<dbReference type="EMBL" id="JBHSGU010000002">
    <property type="protein sequence ID" value="MFC4699723.1"/>
    <property type="molecule type" value="Genomic_DNA"/>
</dbReference>
<gene>
    <name evidence="6" type="ORF">ACFO4O_06090</name>
</gene>
<feature type="domain" description="HTH lysR-type" evidence="5">
    <location>
        <begin position="9"/>
        <end position="66"/>
    </location>
</feature>
<sequence length="310" mass="34799">MQEMNINALDLNLLRVFDAVMAEKNVSKAAQKLFLSQPAVSHALSRLRHTVKDDLFIKVPDGVKPTPRAMELSQVVHEALSSLERALNPQVFDPSNSRQVFRIATHDYVVTVLMAKLARYMEKHAPNASIRLKLLEGRAFDMLDRQEVDMAISAFGILPERFESSPIISDDYVCLLNEHHPLANKNMTINEFANARHLLISPRGDERGFIDSALAAEGYTRHIAMIINQFAAAPGIVASSDLVLTVPSRIAKLYADTYQLKVSKCPLSAPEGYVQTKVIWHARLGKHPAFQWLRELIQQLAEADNIEVRK</sequence>